<accession>A0A8I1WAG6</accession>
<sequence length="92" mass="10373">MSEVTEVPDVHALQKEIMEMKAGQKTIEQRVNVLERVSDRQDQQIMTLNEKLNKIEENTTWIKRTITGAIITAICTGVIGGAIAIFYTVLQK</sequence>
<proteinExistence type="predicted"/>
<evidence type="ECO:0000313" key="1">
    <source>
        <dbReference type="EMBL" id="MBO3793220.1"/>
    </source>
</evidence>
<dbReference type="Gene3D" id="1.20.5.340">
    <property type="match status" value="1"/>
</dbReference>
<gene>
    <name evidence="1" type="ORF">J5227_02580</name>
</gene>
<dbReference type="InterPro" id="IPR019715">
    <property type="entry name" value="Haemolysin_XhlA"/>
</dbReference>
<reference evidence="1" key="1">
    <citation type="submission" date="2021-03" db="EMBL/GenBank/DDBJ databases">
        <title>Isolation of Bacillus subtilis from fermented food sample.</title>
        <authorList>
            <person name="Lakshmanan V."/>
            <person name="Athira K."/>
            <person name="Rajagopal K."/>
        </authorList>
    </citation>
    <scope>NUCLEOTIDE SEQUENCE</scope>
    <source>
        <strain evidence="1">S1</strain>
    </source>
</reference>
<dbReference type="Pfam" id="PF10779">
    <property type="entry name" value="XhlA"/>
    <property type="match status" value="1"/>
</dbReference>
<evidence type="ECO:0000313" key="2">
    <source>
        <dbReference type="Proteomes" id="UP000665181"/>
    </source>
</evidence>
<comment type="caution">
    <text evidence="1">The sequence shown here is derived from an EMBL/GenBank/DDBJ whole genome shotgun (WGS) entry which is preliminary data.</text>
</comment>
<dbReference type="AlphaFoldDB" id="A0A8I1WAG6"/>
<dbReference type="Proteomes" id="UP000665181">
    <property type="component" value="Unassembled WGS sequence"/>
</dbReference>
<protein>
    <submittedName>
        <fullName evidence="1">Hemolysin XhlA family protein</fullName>
    </submittedName>
</protein>
<name>A0A8I1WAG6_BACIU</name>
<organism evidence="1 2">
    <name type="scientific">Bacillus subtilis</name>
    <dbReference type="NCBI Taxonomy" id="1423"/>
    <lineage>
        <taxon>Bacteria</taxon>
        <taxon>Bacillati</taxon>
        <taxon>Bacillota</taxon>
        <taxon>Bacilli</taxon>
        <taxon>Bacillales</taxon>
        <taxon>Bacillaceae</taxon>
        <taxon>Bacillus</taxon>
    </lineage>
</organism>
<dbReference type="EMBL" id="JAGFPW010000001">
    <property type="protein sequence ID" value="MBO3793220.1"/>
    <property type="molecule type" value="Genomic_DNA"/>
</dbReference>